<evidence type="ECO:0000313" key="2">
    <source>
        <dbReference type="EMBL" id="KAJ8420762.1"/>
    </source>
</evidence>
<dbReference type="AlphaFoldDB" id="A0A9Q1GK59"/>
<reference evidence="2" key="1">
    <citation type="submission" date="2022-04" db="EMBL/GenBank/DDBJ databases">
        <title>Carnegiea gigantea Genome sequencing and assembly v2.</title>
        <authorList>
            <person name="Copetti D."/>
            <person name="Sanderson M.J."/>
            <person name="Burquez A."/>
            <person name="Wojciechowski M.F."/>
        </authorList>
    </citation>
    <scope>NUCLEOTIDE SEQUENCE</scope>
    <source>
        <strain evidence="2">SGP5-SGP5p</strain>
        <tissue evidence="2">Aerial part</tissue>
    </source>
</reference>
<keyword evidence="3" id="KW-1185">Reference proteome</keyword>
<dbReference type="EMBL" id="JAKOGI010003173">
    <property type="protein sequence ID" value="KAJ8420762.1"/>
    <property type="molecule type" value="Genomic_DNA"/>
</dbReference>
<feature type="compositionally biased region" description="Low complexity" evidence="1">
    <location>
        <begin position="58"/>
        <end position="69"/>
    </location>
</feature>
<evidence type="ECO:0000256" key="1">
    <source>
        <dbReference type="SAM" id="MobiDB-lite"/>
    </source>
</evidence>
<gene>
    <name evidence="2" type="ORF">Cgig2_030938</name>
</gene>
<sequence length="444" mass="49148">MRQKNEQREKLGTRNERFSLMMCECNLYKKTHKKYTRTKRGVTRRALHYPHDLPSQKPWPQHPGGWWPHPLRPRPHPHRKEGQTPHPQGHGLHLQPNDAHPRSGGKPQNSCPPETLGPASLRPCVDTRGYQRSPTVALEVLLFGFTGDQIGLQLFLTPLVPSNKPLQSSTFRRGSHPPGECLGHCYFFLGSEAPGVIKSLDLTRSWTSENLIAKSALMKLVDGCWVTRGEPPAAWEAAPTGRFVPESRGCDPRMTGSPTAEGQTVQLPLPLPEKGQMPRSCPDGPQSAAACGSALPLLFSLVLGVGCHLLWSGTPGLKNHQPCPRLLCIKREVRSAPNIKMISIGTTNTLGIILKDQKAEIVCKKLQLKEPIQRLPITGLALSPLGALHRLNCLSHKLGDEPRLTILPYVKLEVTGRLSLFSRGLPKWVPHRFSLIPVRNVSPT</sequence>
<comment type="caution">
    <text evidence="2">The sequence shown here is derived from an EMBL/GenBank/DDBJ whole genome shotgun (WGS) entry which is preliminary data.</text>
</comment>
<name>A0A9Q1GK59_9CARY</name>
<evidence type="ECO:0000313" key="3">
    <source>
        <dbReference type="Proteomes" id="UP001153076"/>
    </source>
</evidence>
<accession>A0A9Q1GK59</accession>
<organism evidence="2 3">
    <name type="scientific">Carnegiea gigantea</name>
    <dbReference type="NCBI Taxonomy" id="171969"/>
    <lineage>
        <taxon>Eukaryota</taxon>
        <taxon>Viridiplantae</taxon>
        <taxon>Streptophyta</taxon>
        <taxon>Embryophyta</taxon>
        <taxon>Tracheophyta</taxon>
        <taxon>Spermatophyta</taxon>
        <taxon>Magnoliopsida</taxon>
        <taxon>eudicotyledons</taxon>
        <taxon>Gunneridae</taxon>
        <taxon>Pentapetalae</taxon>
        <taxon>Caryophyllales</taxon>
        <taxon>Cactineae</taxon>
        <taxon>Cactaceae</taxon>
        <taxon>Cactoideae</taxon>
        <taxon>Echinocereeae</taxon>
        <taxon>Carnegiea</taxon>
    </lineage>
</organism>
<feature type="region of interest" description="Disordered" evidence="1">
    <location>
        <begin position="49"/>
        <end position="118"/>
    </location>
</feature>
<dbReference type="Proteomes" id="UP001153076">
    <property type="component" value="Unassembled WGS sequence"/>
</dbReference>
<protein>
    <submittedName>
        <fullName evidence="2">Uncharacterized protein</fullName>
    </submittedName>
</protein>
<proteinExistence type="predicted"/>